<dbReference type="GO" id="GO:0016874">
    <property type="term" value="F:ligase activity"/>
    <property type="evidence" value="ECO:0007669"/>
    <property type="project" value="UniProtKB-KW"/>
</dbReference>
<name>A0A2P6VBS4_9CHLO</name>
<reference evidence="3 4" key="1">
    <citation type="journal article" date="2018" name="Plant J.">
        <title>Genome sequences of Chlorella sorokiniana UTEX 1602 and Micractinium conductrix SAG 241.80: implications to maltose excretion by a green alga.</title>
        <authorList>
            <person name="Arriola M.B."/>
            <person name="Velmurugan N."/>
            <person name="Zhang Y."/>
            <person name="Plunkett M.H."/>
            <person name="Hondzo H."/>
            <person name="Barney B.M."/>
        </authorList>
    </citation>
    <scope>NUCLEOTIDE SEQUENCE [LARGE SCALE GENOMIC DNA]</scope>
    <source>
        <strain evidence="3 4">SAG 241.80</strain>
    </source>
</reference>
<evidence type="ECO:0000313" key="4">
    <source>
        <dbReference type="Proteomes" id="UP000239649"/>
    </source>
</evidence>
<evidence type="ECO:0000313" key="3">
    <source>
        <dbReference type="EMBL" id="PSC71539.1"/>
    </source>
</evidence>
<dbReference type="PROSITE" id="PS51257">
    <property type="entry name" value="PROKAR_LIPOPROTEIN"/>
    <property type="match status" value="1"/>
</dbReference>
<accession>A0A2P6VBS4</accession>
<dbReference type="Proteomes" id="UP000239649">
    <property type="component" value="Unassembled WGS sequence"/>
</dbReference>
<dbReference type="OrthoDB" id="508143at2759"/>
<feature type="chain" id="PRO_5015085656" evidence="1">
    <location>
        <begin position="24"/>
        <end position="235"/>
    </location>
</feature>
<reference evidence="3" key="2">
    <citation type="submission" date="2018-02" db="EMBL/GenBank/DDBJ databases">
        <authorList>
            <person name="Cohen D.B."/>
            <person name="Kent A.D."/>
        </authorList>
    </citation>
    <scope>NUCLEOTIDE SEQUENCE</scope>
    <source>
        <strain evidence="3">SAG 241.80</strain>
    </source>
</reference>
<dbReference type="EMBL" id="LHPF02000014">
    <property type="protein sequence ID" value="PSC71539.1"/>
    <property type="molecule type" value="Genomic_DNA"/>
</dbReference>
<protein>
    <submittedName>
        <fullName evidence="3">E3 ubiquitin-ligase HECW2</fullName>
    </submittedName>
</protein>
<dbReference type="AlphaFoldDB" id="A0A2P6VBS4"/>
<feature type="signal peptide" evidence="1">
    <location>
        <begin position="1"/>
        <end position="23"/>
    </location>
</feature>
<comment type="caution">
    <text evidence="3">The sequence shown here is derived from an EMBL/GenBank/DDBJ whole genome shotgun (WGS) entry which is preliminary data.</text>
</comment>
<evidence type="ECO:0000256" key="1">
    <source>
        <dbReference type="SAM" id="SignalP"/>
    </source>
</evidence>
<keyword evidence="3" id="KW-0436">Ligase</keyword>
<organism evidence="3 4">
    <name type="scientific">Micractinium conductrix</name>
    <dbReference type="NCBI Taxonomy" id="554055"/>
    <lineage>
        <taxon>Eukaryota</taxon>
        <taxon>Viridiplantae</taxon>
        <taxon>Chlorophyta</taxon>
        <taxon>core chlorophytes</taxon>
        <taxon>Trebouxiophyceae</taxon>
        <taxon>Chlorellales</taxon>
        <taxon>Chlorellaceae</taxon>
        <taxon>Chlorella clade</taxon>
        <taxon>Micractinium</taxon>
    </lineage>
</organism>
<keyword evidence="1" id="KW-0732">Signal</keyword>
<sequence length="235" mass="24029">MARSMALLLALCFAWGACLPAAARPLRDSRALLATPTAGVIYNSGVLEWRSWSWGVSGLNLRDASFPMPGARSSLCMGVQPFGALSLRSPMPFGLDAGALLGFYIRASNSSAAASSAAAPAAQLGALELQFESSQPARYTITPSLTLKEIFEAQAAADPSSPPAADLLAGAAAGRWTAVKVPLAAFAPTGADGGAAFRADRLTLGLCLQRLDGCSAAATPNLEACLDKMVVVSGV</sequence>
<proteinExistence type="predicted"/>
<dbReference type="EMBL" id="LHPF02000014">
    <property type="protein sequence ID" value="PSC71533.1"/>
    <property type="molecule type" value="Genomic_DNA"/>
</dbReference>
<evidence type="ECO:0000313" key="2">
    <source>
        <dbReference type="EMBL" id="PSC71533.1"/>
    </source>
</evidence>
<gene>
    <name evidence="2" type="ORF">C2E20_5098</name>
    <name evidence="3" type="ORF">C2E20_5102</name>
</gene>
<keyword evidence="4" id="KW-1185">Reference proteome</keyword>